<organism evidence="15 16">
    <name type="scientific">Pedobacter steynii</name>
    <dbReference type="NCBI Taxonomy" id="430522"/>
    <lineage>
        <taxon>Bacteria</taxon>
        <taxon>Pseudomonadati</taxon>
        <taxon>Bacteroidota</taxon>
        <taxon>Sphingobacteriia</taxon>
        <taxon>Sphingobacteriales</taxon>
        <taxon>Sphingobacteriaceae</taxon>
        <taxon>Pedobacter</taxon>
    </lineage>
</organism>
<evidence type="ECO:0000259" key="14">
    <source>
        <dbReference type="PROSITE" id="PS51007"/>
    </source>
</evidence>
<dbReference type="OrthoDB" id="9805202at2"/>
<evidence type="ECO:0000256" key="8">
    <source>
        <dbReference type="ARBA" id="ARBA00022982"/>
    </source>
</evidence>
<dbReference type="InterPro" id="IPR009056">
    <property type="entry name" value="Cyt_c-like_dom"/>
</dbReference>
<gene>
    <name evidence="15" type="ORF">BFS30_19110</name>
</gene>
<keyword evidence="6" id="KW-0732">Signal</keyword>
<evidence type="ECO:0000256" key="6">
    <source>
        <dbReference type="ARBA" id="ARBA00022729"/>
    </source>
</evidence>
<dbReference type="PANTHER" id="PTHR30600:SF10">
    <property type="entry name" value="BLL6722 PROTEIN"/>
    <property type="match status" value="1"/>
</dbReference>
<dbReference type="GO" id="GO:0020037">
    <property type="term" value="F:heme binding"/>
    <property type="evidence" value="ECO:0007669"/>
    <property type="project" value="InterPro"/>
</dbReference>
<evidence type="ECO:0000256" key="1">
    <source>
        <dbReference type="ARBA" id="ARBA00004418"/>
    </source>
</evidence>
<keyword evidence="9" id="KW-0560">Oxidoreductase</keyword>
<keyword evidence="15" id="KW-0575">Peroxidase</keyword>
<dbReference type="SUPFAM" id="SSF46626">
    <property type="entry name" value="Cytochrome c"/>
    <property type="match status" value="2"/>
</dbReference>
<keyword evidence="3" id="KW-0813">Transport</keyword>
<evidence type="ECO:0000313" key="15">
    <source>
        <dbReference type="EMBL" id="AOM79093.1"/>
    </source>
</evidence>
<dbReference type="InterPro" id="IPR004852">
    <property type="entry name" value="Di-haem_cyt_c_peroxidsae"/>
</dbReference>
<sequence length="379" mass="42983">MKKVFSVLSGLFCILLFLSFRSYEFLPDDEIPIDSLRKVYSKSPDQWPKPNIDSGVNFVELGVLPPSPLEGQKGKLKGIISLGKTLFFDPRLSGSNQISCSSCHASDLNWADGREVAIGHDHAAGKRNTPTLENIWSVSKLFWDGRAEGLEDQAVNPITNPIEMHQDLKKLPSKLQKIKGYQPLFNAAFGDKKITEERILSALATYQRTIVSRKSDFDYFLEGNKKRMTDQQILGLHLFRTKARCVNCHNGPLFTDGEFHNLGLTYYGRKYEDLGLYNISKKPEDVGKFRTPGLRNVMRTAPWFHNGLFGNMDGVMNMYNVGMPNQKRRPGQENDPLYPKNDKLLRGLMLSKMEKDAVISFMEAISGESWKERSPELPK</sequence>
<evidence type="ECO:0000256" key="5">
    <source>
        <dbReference type="ARBA" id="ARBA00022723"/>
    </source>
</evidence>
<comment type="subcellular location">
    <subcellularLocation>
        <location evidence="1">Periplasm</location>
    </subcellularLocation>
</comment>
<dbReference type="InterPro" id="IPR036909">
    <property type="entry name" value="Cyt_c-like_dom_sf"/>
</dbReference>
<comment type="function">
    <text evidence="11">Involved in methylamine metabolism. Essential for the maturation of the beta subunit of MADH, presumably via a step in the biosynthesis of tryptophan tryptophylquinone (TTQ), the cofactor of MADH.</text>
</comment>
<keyword evidence="8" id="KW-0249">Electron transport</keyword>
<evidence type="ECO:0000313" key="16">
    <source>
        <dbReference type="Proteomes" id="UP000094313"/>
    </source>
</evidence>
<dbReference type="Pfam" id="PF03150">
    <property type="entry name" value="CCP_MauG"/>
    <property type="match status" value="1"/>
</dbReference>
<evidence type="ECO:0000256" key="9">
    <source>
        <dbReference type="ARBA" id="ARBA00023002"/>
    </source>
</evidence>
<dbReference type="AlphaFoldDB" id="A0A1D7QKF7"/>
<keyword evidence="10 13" id="KW-0408">Iron</keyword>
<keyword evidence="7" id="KW-0574">Periplasm</keyword>
<keyword evidence="16" id="KW-1185">Reference proteome</keyword>
<dbReference type="Proteomes" id="UP000094313">
    <property type="component" value="Chromosome"/>
</dbReference>
<dbReference type="Gene3D" id="1.10.760.10">
    <property type="entry name" value="Cytochrome c-like domain"/>
    <property type="match status" value="2"/>
</dbReference>
<evidence type="ECO:0000256" key="2">
    <source>
        <dbReference type="ARBA" id="ARBA00004856"/>
    </source>
</evidence>
<dbReference type="InterPro" id="IPR051395">
    <property type="entry name" value="Cytochrome_c_Peroxidase/MauG"/>
</dbReference>
<proteinExistence type="predicted"/>
<dbReference type="KEGG" id="psty:BFS30_19110"/>
<evidence type="ECO:0000256" key="3">
    <source>
        <dbReference type="ARBA" id="ARBA00022448"/>
    </source>
</evidence>
<protein>
    <recommendedName>
        <fullName evidence="12">Methylamine utilization protein MauG</fullName>
    </recommendedName>
</protein>
<dbReference type="GO" id="GO:0009055">
    <property type="term" value="F:electron transfer activity"/>
    <property type="evidence" value="ECO:0007669"/>
    <property type="project" value="InterPro"/>
</dbReference>
<evidence type="ECO:0000256" key="13">
    <source>
        <dbReference type="PROSITE-ProRule" id="PRU00433"/>
    </source>
</evidence>
<keyword evidence="4 13" id="KW-0349">Heme</keyword>
<evidence type="ECO:0000256" key="12">
    <source>
        <dbReference type="ARBA" id="ARBA00073576"/>
    </source>
</evidence>
<dbReference type="FunFam" id="1.10.760.10:FF:000019">
    <property type="entry name" value="Di-heme cytochrome C peroxidase"/>
    <property type="match status" value="1"/>
</dbReference>
<dbReference type="GO" id="GO:0004130">
    <property type="term" value="F:cytochrome-c peroxidase activity"/>
    <property type="evidence" value="ECO:0007669"/>
    <property type="project" value="TreeGrafter"/>
</dbReference>
<accession>A0A1D7QKF7</accession>
<evidence type="ECO:0000256" key="10">
    <source>
        <dbReference type="ARBA" id="ARBA00023004"/>
    </source>
</evidence>
<reference evidence="15 16" key="1">
    <citation type="submission" date="2016-08" db="EMBL/GenBank/DDBJ databases">
        <authorList>
            <person name="Seilhamer J.J."/>
        </authorList>
    </citation>
    <scope>NUCLEOTIDE SEQUENCE [LARGE SCALE GENOMIC DNA]</scope>
    <source>
        <strain evidence="15 16">DX4</strain>
    </source>
</reference>
<dbReference type="EMBL" id="CP017141">
    <property type="protein sequence ID" value="AOM79093.1"/>
    <property type="molecule type" value="Genomic_DNA"/>
</dbReference>
<dbReference type="PROSITE" id="PS51007">
    <property type="entry name" value="CYTC"/>
    <property type="match status" value="2"/>
</dbReference>
<evidence type="ECO:0000256" key="11">
    <source>
        <dbReference type="ARBA" id="ARBA00058991"/>
    </source>
</evidence>
<evidence type="ECO:0000256" key="7">
    <source>
        <dbReference type="ARBA" id="ARBA00022764"/>
    </source>
</evidence>
<evidence type="ECO:0000256" key="4">
    <source>
        <dbReference type="ARBA" id="ARBA00022617"/>
    </source>
</evidence>
<dbReference type="GO" id="GO:0042597">
    <property type="term" value="C:periplasmic space"/>
    <property type="evidence" value="ECO:0007669"/>
    <property type="project" value="UniProtKB-SubCell"/>
</dbReference>
<dbReference type="GO" id="GO:0046872">
    <property type="term" value="F:metal ion binding"/>
    <property type="evidence" value="ECO:0007669"/>
    <property type="project" value="UniProtKB-KW"/>
</dbReference>
<name>A0A1D7QKF7_9SPHI</name>
<feature type="domain" description="Cytochrome c" evidence="14">
    <location>
        <begin position="78"/>
        <end position="205"/>
    </location>
</feature>
<feature type="domain" description="Cytochrome c" evidence="14">
    <location>
        <begin position="230"/>
        <end position="366"/>
    </location>
</feature>
<keyword evidence="5 13" id="KW-0479">Metal-binding</keyword>
<dbReference type="PANTHER" id="PTHR30600">
    <property type="entry name" value="CYTOCHROME C PEROXIDASE-RELATED"/>
    <property type="match status" value="1"/>
</dbReference>
<dbReference type="RefSeq" id="WP_069380756.1">
    <property type="nucleotide sequence ID" value="NZ_CP017141.1"/>
</dbReference>
<comment type="pathway">
    <text evidence="2">One-carbon metabolism; methylamine degradation.</text>
</comment>